<sequence>MYKTIIPGLVSVDTELRSLNGFVMCQNFDFFPKTKNKLKFHYTLKVENDISIPEEYDLRSEYYVKKGEAWYFSRNIFFWHPSFKFDQSTKTLSFNRDYLLMPISLGGIFTVGEHLSNLIDLDLFLNEYVVMRGVAFKKDNSVIGICAPGFNGKTTLLKKMLAGGALYLAEDYLILDTKKSIIYPTCPLAKENFWRRRKISGNIFHLISKKSQAYHPLKLDKLILLENTLNQQTTKTNRTVEDFLILNSLYFLNNLFIKSIIFDRSLTIKLLDTINLTASLLNRASKRVTYNFDDTFITSL</sequence>
<dbReference type="Proteomes" id="UP000034797">
    <property type="component" value="Unassembled WGS sequence"/>
</dbReference>
<name>A0A0G1NRE0_9BACT</name>
<accession>A0A0G1NRE0</accession>
<gene>
    <name evidence="1" type="ORF">UW84_C0002G0008</name>
</gene>
<organism evidence="1 2">
    <name type="scientific">Candidatus Collierbacteria bacterium GW2011_GWA2_44_99</name>
    <dbReference type="NCBI Taxonomy" id="1618380"/>
    <lineage>
        <taxon>Bacteria</taxon>
        <taxon>Candidatus Collieribacteriota</taxon>
    </lineage>
</organism>
<dbReference type="SUPFAM" id="SSF53795">
    <property type="entry name" value="PEP carboxykinase-like"/>
    <property type="match status" value="1"/>
</dbReference>
<evidence type="ECO:0008006" key="3">
    <source>
        <dbReference type="Google" id="ProtNLM"/>
    </source>
</evidence>
<protein>
    <recommendedName>
        <fullName evidence="3">HPr kinase</fullName>
    </recommendedName>
</protein>
<evidence type="ECO:0000313" key="2">
    <source>
        <dbReference type="Proteomes" id="UP000034797"/>
    </source>
</evidence>
<dbReference type="AlphaFoldDB" id="A0A0G1NRE0"/>
<dbReference type="EMBL" id="LCJW01000002">
    <property type="protein sequence ID" value="KKT86764.1"/>
    <property type="molecule type" value="Genomic_DNA"/>
</dbReference>
<reference evidence="1 2" key="1">
    <citation type="journal article" date="2015" name="Nature">
        <title>rRNA introns, odd ribosomes, and small enigmatic genomes across a large radiation of phyla.</title>
        <authorList>
            <person name="Brown C.T."/>
            <person name="Hug L.A."/>
            <person name="Thomas B.C."/>
            <person name="Sharon I."/>
            <person name="Castelle C.J."/>
            <person name="Singh A."/>
            <person name="Wilkins M.J."/>
            <person name="Williams K.H."/>
            <person name="Banfield J.F."/>
        </authorList>
    </citation>
    <scope>NUCLEOTIDE SEQUENCE [LARGE SCALE GENOMIC DNA]</scope>
</reference>
<evidence type="ECO:0000313" key="1">
    <source>
        <dbReference type="EMBL" id="KKT86764.1"/>
    </source>
</evidence>
<comment type="caution">
    <text evidence="1">The sequence shown here is derived from an EMBL/GenBank/DDBJ whole genome shotgun (WGS) entry which is preliminary data.</text>
</comment>
<proteinExistence type="predicted"/>